<dbReference type="GO" id="GO:0016740">
    <property type="term" value="F:transferase activity"/>
    <property type="evidence" value="ECO:0007669"/>
    <property type="project" value="TreeGrafter"/>
</dbReference>
<organism evidence="2 3">
    <name type="scientific">Ligaoa zhengdingensis</name>
    <dbReference type="NCBI Taxonomy" id="2763658"/>
    <lineage>
        <taxon>Bacteria</taxon>
        <taxon>Bacillati</taxon>
        <taxon>Bacillota</taxon>
        <taxon>Clostridia</taxon>
        <taxon>Eubacteriales</taxon>
        <taxon>Oscillospiraceae</taxon>
        <taxon>Ligaoa</taxon>
    </lineage>
</organism>
<dbReference type="SUPFAM" id="SSF56281">
    <property type="entry name" value="Metallo-hydrolase/oxidoreductase"/>
    <property type="match status" value="1"/>
</dbReference>
<dbReference type="EMBL" id="JACRST010000019">
    <property type="protein sequence ID" value="MBC8547420.1"/>
    <property type="molecule type" value="Genomic_DNA"/>
</dbReference>
<feature type="domain" description="Metallo-beta-lactamase" evidence="1">
    <location>
        <begin position="21"/>
        <end position="185"/>
    </location>
</feature>
<evidence type="ECO:0000259" key="1">
    <source>
        <dbReference type="SMART" id="SM00849"/>
    </source>
</evidence>
<dbReference type="InterPro" id="IPR052926">
    <property type="entry name" value="Metallo-beta-lactamase_dom"/>
</dbReference>
<dbReference type="Pfam" id="PF00753">
    <property type="entry name" value="Lactamase_B"/>
    <property type="match status" value="1"/>
</dbReference>
<gene>
    <name evidence="2" type="ORF">H8711_10835</name>
</gene>
<name>A0A926DY63_9FIRM</name>
<accession>A0A926DY63</accession>
<dbReference type="AlphaFoldDB" id="A0A926DY63"/>
<dbReference type="CDD" id="cd07713">
    <property type="entry name" value="DHPS-like_MBL-fold"/>
    <property type="match status" value="1"/>
</dbReference>
<dbReference type="PANTHER" id="PTHR13754">
    <property type="entry name" value="METALLO-BETA-LACTAMASE SUPERFAMILY PROTEIN"/>
    <property type="match status" value="1"/>
</dbReference>
<dbReference type="InterPro" id="IPR001279">
    <property type="entry name" value="Metallo-B-lactamas"/>
</dbReference>
<sequence>MKLTVLADNNTYIDRYYLGEPAVSYFIEDEGALLLFDLGYSDVYVKNACKLGIDLTGVDAVVLSHGHDDHTGGLAAFPPVGRPVKLYAHPRVFEEKRSGQLAICSPLREEAASERFDLCLSRAPVAVSPNLTFLGEIERTNGFENQAPIGECRCGCGWRPDYLLDDSALVYRGAEGISIITGCSHAGICNIIEYAKRVTGERRVRGVIGGFHLFDEHSEQLERTVEYLKRERIPMLYPCHCTSFAARAAIHREIPVQEVGVGLTLTW</sequence>
<dbReference type="Proteomes" id="UP000653127">
    <property type="component" value="Unassembled WGS sequence"/>
</dbReference>
<dbReference type="Gene3D" id="3.60.15.10">
    <property type="entry name" value="Ribonuclease Z/Hydroxyacylglutathione hydrolase-like"/>
    <property type="match status" value="1"/>
</dbReference>
<dbReference type="RefSeq" id="WP_249283463.1">
    <property type="nucleotide sequence ID" value="NZ_JACRST010000019.1"/>
</dbReference>
<dbReference type="PANTHER" id="PTHR13754:SF18">
    <property type="entry name" value="7,8-DIHYDROPTERIN-6-METHYL-4-(BETA-D-RIBOFURANOSYL)-AMINOBENZENE-5'-PHOSPHATE SYNTHASE"/>
    <property type="match status" value="1"/>
</dbReference>
<dbReference type="InterPro" id="IPR036866">
    <property type="entry name" value="RibonucZ/Hydroxyglut_hydro"/>
</dbReference>
<dbReference type="InterPro" id="IPR041712">
    <property type="entry name" value="DHPS-like_MBL-fold"/>
</dbReference>
<evidence type="ECO:0000313" key="2">
    <source>
        <dbReference type="EMBL" id="MBC8547420.1"/>
    </source>
</evidence>
<reference evidence="2" key="1">
    <citation type="submission" date="2020-08" db="EMBL/GenBank/DDBJ databases">
        <title>Genome public.</title>
        <authorList>
            <person name="Liu C."/>
            <person name="Sun Q."/>
        </authorList>
    </citation>
    <scope>NUCLEOTIDE SEQUENCE</scope>
    <source>
        <strain evidence="2">NSJ-31</strain>
    </source>
</reference>
<comment type="caution">
    <text evidence="2">The sequence shown here is derived from an EMBL/GenBank/DDBJ whole genome shotgun (WGS) entry which is preliminary data.</text>
</comment>
<evidence type="ECO:0000313" key="3">
    <source>
        <dbReference type="Proteomes" id="UP000653127"/>
    </source>
</evidence>
<dbReference type="SMART" id="SM00849">
    <property type="entry name" value="Lactamase_B"/>
    <property type="match status" value="1"/>
</dbReference>
<protein>
    <submittedName>
        <fullName evidence="2">MBL fold metallo-hydrolase</fullName>
    </submittedName>
</protein>
<proteinExistence type="predicted"/>
<keyword evidence="3" id="KW-1185">Reference proteome</keyword>